<dbReference type="Pfam" id="PF02597">
    <property type="entry name" value="ThiS"/>
    <property type="match status" value="1"/>
</dbReference>
<gene>
    <name evidence="2" type="ORF">SASC598J21_016370</name>
</gene>
<dbReference type="CDD" id="cd00754">
    <property type="entry name" value="Ubl_MoaD"/>
    <property type="match status" value="1"/>
</dbReference>
<dbReference type="InterPro" id="IPR003749">
    <property type="entry name" value="ThiS/MoaD-like"/>
</dbReference>
<dbReference type="Gene3D" id="3.10.20.30">
    <property type="match status" value="1"/>
</dbReference>
<sequence length="107" mass="11892">MAAAICHKKKKHGIINNYWFNYVFIMITVIYLARFAEELGMAQEELACCFDDSNTLLAYLRQRGIPFSEVLAEGKVYKIAVNNIIQHGNTAIKDGDSIALLPPVTGG</sequence>
<evidence type="ECO:0000256" key="1">
    <source>
        <dbReference type="SAM" id="Phobius"/>
    </source>
</evidence>
<dbReference type="InterPro" id="IPR012675">
    <property type="entry name" value="Beta-grasp_dom_sf"/>
</dbReference>
<accession>A0A074VDN8</accession>
<feature type="transmembrane region" description="Helical" evidence="1">
    <location>
        <begin position="18"/>
        <end position="36"/>
    </location>
</feature>
<keyword evidence="1" id="KW-1133">Transmembrane helix</keyword>
<dbReference type="AlphaFoldDB" id="A0A074VDN8"/>
<evidence type="ECO:0000313" key="3">
    <source>
        <dbReference type="Proteomes" id="UP000027644"/>
    </source>
</evidence>
<dbReference type="InterPro" id="IPR016155">
    <property type="entry name" value="Mopterin_synth/thiamin_S_b"/>
</dbReference>
<organism evidence="2 3">
    <name type="scientific">Snodgrassella alvi SCGC AB-598-J21</name>
    <dbReference type="NCBI Taxonomy" id="1385367"/>
    <lineage>
        <taxon>Bacteria</taxon>
        <taxon>Pseudomonadati</taxon>
        <taxon>Pseudomonadota</taxon>
        <taxon>Betaproteobacteria</taxon>
        <taxon>Neisseriales</taxon>
        <taxon>Neisseriaceae</taxon>
        <taxon>Snodgrassella</taxon>
    </lineage>
</organism>
<protein>
    <submittedName>
        <fullName evidence="2">Molybdopterin converting factor, small subunit</fullName>
    </submittedName>
</protein>
<dbReference type="EMBL" id="AVQL01000448">
    <property type="protein sequence ID" value="KEQ00615.1"/>
    <property type="molecule type" value="Genomic_DNA"/>
</dbReference>
<evidence type="ECO:0000313" key="2">
    <source>
        <dbReference type="EMBL" id="KEQ00615.1"/>
    </source>
</evidence>
<keyword evidence="1" id="KW-0812">Transmembrane</keyword>
<proteinExistence type="predicted"/>
<name>A0A074VDN8_9NEIS</name>
<comment type="caution">
    <text evidence="2">The sequence shown here is derived from an EMBL/GenBank/DDBJ whole genome shotgun (WGS) entry which is preliminary data.</text>
</comment>
<keyword evidence="1" id="KW-0472">Membrane</keyword>
<dbReference type="Proteomes" id="UP000027644">
    <property type="component" value="Unassembled WGS sequence"/>
</dbReference>
<reference evidence="2 3" key="1">
    <citation type="journal article" date="2014" name="PLoS Genet.">
        <title>Hidden diversity in honey bee gut symbionts detected by single-cell genomics.</title>
        <authorList>
            <person name="Engel P."/>
            <person name="Stepanauskas R."/>
            <person name="Moran N."/>
        </authorList>
    </citation>
    <scope>NUCLEOTIDE SEQUENCE [LARGE SCALE GENOMIC DNA]</scope>
    <source>
        <strain evidence="2 3">SCGC AB-598-J21</strain>
    </source>
</reference>
<dbReference type="SUPFAM" id="SSF54285">
    <property type="entry name" value="MoaD/ThiS"/>
    <property type="match status" value="1"/>
</dbReference>